<dbReference type="PANTHER" id="PTHR30055">
    <property type="entry name" value="HTH-TYPE TRANSCRIPTIONAL REGULATOR RUTR"/>
    <property type="match status" value="1"/>
</dbReference>
<organism evidence="8 9">
    <name type="scientific">Haloechinothrix salitolerans</name>
    <dbReference type="NCBI Taxonomy" id="926830"/>
    <lineage>
        <taxon>Bacteria</taxon>
        <taxon>Bacillati</taxon>
        <taxon>Actinomycetota</taxon>
        <taxon>Actinomycetes</taxon>
        <taxon>Pseudonocardiales</taxon>
        <taxon>Pseudonocardiaceae</taxon>
        <taxon>Haloechinothrix</taxon>
    </lineage>
</organism>
<dbReference type="SUPFAM" id="SSF48498">
    <property type="entry name" value="Tetracyclin repressor-like, C-terminal domain"/>
    <property type="match status" value="1"/>
</dbReference>
<keyword evidence="1" id="KW-0678">Repressor</keyword>
<proteinExistence type="predicted"/>
<dbReference type="InterPro" id="IPR009057">
    <property type="entry name" value="Homeodomain-like_sf"/>
</dbReference>
<dbReference type="SUPFAM" id="SSF46689">
    <property type="entry name" value="Homeodomain-like"/>
    <property type="match status" value="1"/>
</dbReference>
<evidence type="ECO:0000256" key="6">
    <source>
        <dbReference type="SAM" id="MobiDB-lite"/>
    </source>
</evidence>
<dbReference type="Pfam" id="PF13977">
    <property type="entry name" value="TetR_C_6"/>
    <property type="match status" value="1"/>
</dbReference>
<feature type="compositionally biased region" description="Polar residues" evidence="6">
    <location>
        <begin position="192"/>
        <end position="208"/>
    </location>
</feature>
<evidence type="ECO:0000256" key="4">
    <source>
        <dbReference type="ARBA" id="ARBA00023163"/>
    </source>
</evidence>
<keyword evidence="2" id="KW-0805">Transcription regulation</keyword>
<dbReference type="InterPro" id="IPR050109">
    <property type="entry name" value="HTH-type_TetR-like_transc_reg"/>
</dbReference>
<dbReference type="Proteomes" id="UP001596337">
    <property type="component" value="Unassembled WGS sequence"/>
</dbReference>
<evidence type="ECO:0000313" key="9">
    <source>
        <dbReference type="Proteomes" id="UP001596337"/>
    </source>
</evidence>
<protein>
    <submittedName>
        <fullName evidence="8">TetR/AcrR family transcriptional regulator</fullName>
    </submittedName>
</protein>
<evidence type="ECO:0000256" key="3">
    <source>
        <dbReference type="ARBA" id="ARBA00023125"/>
    </source>
</evidence>
<feature type="domain" description="HTH tetR-type" evidence="7">
    <location>
        <begin position="1"/>
        <end position="61"/>
    </location>
</feature>
<evidence type="ECO:0000259" key="7">
    <source>
        <dbReference type="PROSITE" id="PS50977"/>
    </source>
</evidence>
<accession>A0ABW2C034</accession>
<gene>
    <name evidence="8" type="ORF">ACFQGD_16090</name>
</gene>
<dbReference type="Gene3D" id="1.10.357.10">
    <property type="entry name" value="Tetracycline Repressor, domain 2"/>
    <property type="match status" value="1"/>
</dbReference>
<evidence type="ECO:0000256" key="1">
    <source>
        <dbReference type="ARBA" id="ARBA00022491"/>
    </source>
</evidence>
<feature type="DNA-binding region" description="H-T-H motif" evidence="5">
    <location>
        <begin position="24"/>
        <end position="43"/>
    </location>
</feature>
<keyword evidence="3 5" id="KW-0238">DNA-binding</keyword>
<keyword evidence="4" id="KW-0804">Transcription</keyword>
<keyword evidence="9" id="KW-1185">Reference proteome</keyword>
<dbReference type="PROSITE" id="PS50977">
    <property type="entry name" value="HTH_TETR_2"/>
    <property type="match status" value="1"/>
</dbReference>
<feature type="region of interest" description="Disordered" evidence="6">
    <location>
        <begin position="192"/>
        <end position="217"/>
    </location>
</feature>
<dbReference type="InterPro" id="IPR039538">
    <property type="entry name" value="BetI_C"/>
</dbReference>
<sequence>MGHREQLLAAARRLLEDKGYAHITARDLVAASDTNLASIGYHFGSKAGLLNAAIGEIFDEWTDQLAEIAMRAAVATPVERAHITWSALLDGLDNKRALLLSFMEAFAQADRSDELRAQFARQYQQIRGRVAGLVAESLDGQIDADEPRTKAVASFVIAVCDGLAMQWLLDPVNAPTGDELLSGLELLWQASTGTSGSGHRTDSSTSAPSRPPSHGAD</sequence>
<dbReference type="PANTHER" id="PTHR30055:SF219">
    <property type="entry name" value="TRANSCRIPTIONAL REGULATORY PROTEIN"/>
    <property type="match status" value="1"/>
</dbReference>
<evidence type="ECO:0000256" key="2">
    <source>
        <dbReference type="ARBA" id="ARBA00023015"/>
    </source>
</evidence>
<dbReference type="Pfam" id="PF00440">
    <property type="entry name" value="TetR_N"/>
    <property type="match status" value="1"/>
</dbReference>
<dbReference type="RefSeq" id="WP_345390598.1">
    <property type="nucleotide sequence ID" value="NZ_BAABLA010000005.1"/>
</dbReference>
<dbReference type="PRINTS" id="PR00455">
    <property type="entry name" value="HTHTETR"/>
</dbReference>
<reference evidence="9" key="1">
    <citation type="journal article" date="2019" name="Int. J. Syst. Evol. Microbiol.">
        <title>The Global Catalogue of Microorganisms (GCM) 10K type strain sequencing project: providing services to taxonomists for standard genome sequencing and annotation.</title>
        <authorList>
            <consortium name="The Broad Institute Genomics Platform"/>
            <consortium name="The Broad Institute Genome Sequencing Center for Infectious Disease"/>
            <person name="Wu L."/>
            <person name="Ma J."/>
        </authorList>
    </citation>
    <scope>NUCLEOTIDE SEQUENCE [LARGE SCALE GENOMIC DNA]</scope>
    <source>
        <strain evidence="9">KCTC 32255</strain>
    </source>
</reference>
<evidence type="ECO:0000313" key="8">
    <source>
        <dbReference type="EMBL" id="MFC6868661.1"/>
    </source>
</evidence>
<dbReference type="InterPro" id="IPR001647">
    <property type="entry name" value="HTH_TetR"/>
</dbReference>
<dbReference type="EMBL" id="JBHSXX010000001">
    <property type="protein sequence ID" value="MFC6868661.1"/>
    <property type="molecule type" value="Genomic_DNA"/>
</dbReference>
<comment type="caution">
    <text evidence="8">The sequence shown here is derived from an EMBL/GenBank/DDBJ whole genome shotgun (WGS) entry which is preliminary data.</text>
</comment>
<name>A0ABW2C034_9PSEU</name>
<dbReference type="InterPro" id="IPR036271">
    <property type="entry name" value="Tet_transcr_reg_TetR-rel_C_sf"/>
</dbReference>
<evidence type="ECO:0000256" key="5">
    <source>
        <dbReference type="PROSITE-ProRule" id="PRU00335"/>
    </source>
</evidence>